<name>A0A6A6CH44_ZASCE</name>
<reference evidence="2" key="1">
    <citation type="journal article" date="2020" name="Stud. Mycol.">
        <title>101 Dothideomycetes genomes: a test case for predicting lifestyles and emergence of pathogens.</title>
        <authorList>
            <person name="Haridas S."/>
            <person name="Albert R."/>
            <person name="Binder M."/>
            <person name="Bloem J."/>
            <person name="Labutti K."/>
            <person name="Salamov A."/>
            <person name="Andreopoulos B."/>
            <person name="Baker S."/>
            <person name="Barry K."/>
            <person name="Bills G."/>
            <person name="Bluhm B."/>
            <person name="Cannon C."/>
            <person name="Castanera R."/>
            <person name="Culley D."/>
            <person name="Daum C."/>
            <person name="Ezra D."/>
            <person name="Gonzalez J."/>
            <person name="Henrissat B."/>
            <person name="Kuo A."/>
            <person name="Liang C."/>
            <person name="Lipzen A."/>
            <person name="Lutzoni F."/>
            <person name="Magnuson J."/>
            <person name="Mondo S."/>
            <person name="Nolan M."/>
            <person name="Ohm R."/>
            <person name="Pangilinan J."/>
            <person name="Park H.-J."/>
            <person name="Ramirez L."/>
            <person name="Alfaro M."/>
            <person name="Sun H."/>
            <person name="Tritt A."/>
            <person name="Yoshinaga Y."/>
            <person name="Zwiers L.-H."/>
            <person name="Turgeon B."/>
            <person name="Goodwin S."/>
            <person name="Spatafora J."/>
            <person name="Crous P."/>
            <person name="Grigoriev I."/>
        </authorList>
    </citation>
    <scope>NUCLEOTIDE SEQUENCE</scope>
    <source>
        <strain evidence="2">ATCC 36951</strain>
    </source>
</reference>
<dbReference type="RefSeq" id="XP_033665888.1">
    <property type="nucleotide sequence ID" value="XM_033807443.1"/>
</dbReference>
<keyword evidence="3" id="KW-1185">Reference proteome</keyword>
<organism evidence="2 3">
    <name type="scientific">Zasmidium cellare ATCC 36951</name>
    <dbReference type="NCBI Taxonomy" id="1080233"/>
    <lineage>
        <taxon>Eukaryota</taxon>
        <taxon>Fungi</taxon>
        <taxon>Dikarya</taxon>
        <taxon>Ascomycota</taxon>
        <taxon>Pezizomycotina</taxon>
        <taxon>Dothideomycetes</taxon>
        <taxon>Dothideomycetidae</taxon>
        <taxon>Mycosphaerellales</taxon>
        <taxon>Mycosphaerellaceae</taxon>
        <taxon>Zasmidium</taxon>
    </lineage>
</organism>
<dbReference type="Proteomes" id="UP000799537">
    <property type="component" value="Unassembled WGS sequence"/>
</dbReference>
<evidence type="ECO:0000313" key="3">
    <source>
        <dbReference type="Proteomes" id="UP000799537"/>
    </source>
</evidence>
<gene>
    <name evidence="2" type="ORF">M409DRAFT_24900</name>
</gene>
<sequence>MALSPDHEILRLKQNLTTIDRTYKPPPQIQLSRATRDVAARRYYTDVIFMVHAGEGREDIWLDWLSSLPHAHVLMMRTYYKTARKNPIELWRRAVCMAYWDAEAMWTLATAVVGAPVFPRYLFTNVEYKDEEDAIVKEVWRDGDFLVNEWIANGAPTFTRIRIADLGLGDKRRAGDEDDDLVSGHEKDESDEDEVDPPGKTRSASKNPFDVLAD</sequence>
<dbReference type="AlphaFoldDB" id="A0A6A6CH44"/>
<dbReference type="EMBL" id="ML993602">
    <property type="protein sequence ID" value="KAF2164999.1"/>
    <property type="molecule type" value="Genomic_DNA"/>
</dbReference>
<accession>A0A6A6CH44</accession>
<feature type="region of interest" description="Disordered" evidence="1">
    <location>
        <begin position="170"/>
        <end position="214"/>
    </location>
</feature>
<protein>
    <submittedName>
        <fullName evidence="2">Uncharacterized protein</fullName>
    </submittedName>
</protein>
<proteinExistence type="predicted"/>
<dbReference type="GeneID" id="54560715"/>
<evidence type="ECO:0000313" key="2">
    <source>
        <dbReference type="EMBL" id="KAF2164999.1"/>
    </source>
</evidence>
<evidence type="ECO:0000256" key="1">
    <source>
        <dbReference type="SAM" id="MobiDB-lite"/>
    </source>
</evidence>